<evidence type="ECO:0000256" key="11">
    <source>
        <dbReference type="ARBA" id="ARBA00022694"/>
    </source>
</evidence>
<dbReference type="InterPro" id="IPR002649">
    <property type="entry name" value="tRNA_m1G_MeTrfase_TrmD"/>
</dbReference>
<reference evidence="19" key="1">
    <citation type="journal article" date="2019" name="Int. J. Syst. Evol. Microbiol.">
        <title>The Global Catalogue of Microorganisms (GCM) 10K type strain sequencing project: providing services to taxonomists for standard genome sequencing and annotation.</title>
        <authorList>
            <consortium name="The Broad Institute Genomics Platform"/>
            <consortium name="The Broad Institute Genome Sequencing Center for Infectious Disease"/>
            <person name="Wu L."/>
            <person name="Ma J."/>
        </authorList>
    </citation>
    <scope>NUCLEOTIDE SEQUENCE [LARGE SCALE GENOMIC DNA]</scope>
    <source>
        <strain evidence="19">JCM 18053</strain>
    </source>
</reference>
<comment type="catalytic activity">
    <reaction evidence="14 15 16">
        <text>guanosine(37) in tRNA + S-adenosyl-L-methionine = N(1)-methylguanosine(37) in tRNA + S-adenosyl-L-homocysteine + H(+)</text>
        <dbReference type="Rhea" id="RHEA:36899"/>
        <dbReference type="Rhea" id="RHEA-COMP:10145"/>
        <dbReference type="Rhea" id="RHEA-COMP:10147"/>
        <dbReference type="ChEBI" id="CHEBI:15378"/>
        <dbReference type="ChEBI" id="CHEBI:57856"/>
        <dbReference type="ChEBI" id="CHEBI:59789"/>
        <dbReference type="ChEBI" id="CHEBI:73542"/>
        <dbReference type="ChEBI" id="CHEBI:74269"/>
        <dbReference type="EC" id="2.1.1.228"/>
    </reaction>
</comment>
<keyword evidence="7 15" id="KW-0963">Cytoplasm</keyword>
<evidence type="ECO:0000259" key="17">
    <source>
        <dbReference type="Pfam" id="PF01746"/>
    </source>
</evidence>
<evidence type="ECO:0000256" key="15">
    <source>
        <dbReference type="HAMAP-Rule" id="MF_00605"/>
    </source>
</evidence>
<dbReference type="EC" id="2.1.1.228" evidence="5 15"/>
<feature type="binding site" evidence="15">
    <location>
        <position position="141"/>
    </location>
    <ligand>
        <name>S-adenosyl-L-methionine</name>
        <dbReference type="ChEBI" id="CHEBI:59789"/>
    </ligand>
</feature>
<dbReference type="CDD" id="cd18080">
    <property type="entry name" value="TrmD-like"/>
    <property type="match status" value="1"/>
</dbReference>
<dbReference type="NCBIfam" id="TIGR00088">
    <property type="entry name" value="trmD"/>
    <property type="match status" value="1"/>
</dbReference>
<dbReference type="Gene3D" id="3.40.1280.10">
    <property type="match status" value="1"/>
</dbReference>
<evidence type="ECO:0000256" key="6">
    <source>
        <dbReference type="ARBA" id="ARBA00014679"/>
    </source>
</evidence>
<evidence type="ECO:0000256" key="4">
    <source>
        <dbReference type="ARBA" id="ARBA00011738"/>
    </source>
</evidence>
<proteinExistence type="inferred from homology"/>
<dbReference type="InterPro" id="IPR029028">
    <property type="entry name" value="Alpha/beta_knot_MTases"/>
</dbReference>
<comment type="function">
    <text evidence="1 15 16">Specifically methylates guanosine-37 in various tRNAs.</text>
</comment>
<dbReference type="NCBIfam" id="NF000648">
    <property type="entry name" value="PRK00026.1"/>
    <property type="match status" value="1"/>
</dbReference>
<dbReference type="Gene3D" id="1.10.1270.20">
    <property type="entry name" value="tRNA(m1g37)methyltransferase, domain 2"/>
    <property type="match status" value="1"/>
</dbReference>
<feature type="domain" description="tRNA methyltransferase TRMD/TRM10-type" evidence="17">
    <location>
        <begin position="33"/>
        <end position="253"/>
    </location>
</feature>
<dbReference type="PIRSF" id="PIRSF000386">
    <property type="entry name" value="tRNA_mtase"/>
    <property type="match status" value="1"/>
</dbReference>
<protein>
    <recommendedName>
        <fullName evidence="6 15">tRNA (guanine-N(1)-)-methyltransferase</fullName>
        <ecNumber evidence="5 15">2.1.1.228</ecNumber>
    </recommendedName>
    <alternativeName>
        <fullName evidence="12 15">M1G-methyltransferase</fullName>
    </alternativeName>
    <alternativeName>
        <fullName evidence="13 15">tRNA [GM37] methyltransferase</fullName>
    </alternativeName>
</protein>
<evidence type="ECO:0000256" key="8">
    <source>
        <dbReference type="ARBA" id="ARBA00022603"/>
    </source>
</evidence>
<keyword evidence="10 15" id="KW-0949">S-adenosyl-L-methionine</keyword>
<feature type="binding site" evidence="15">
    <location>
        <begin position="161"/>
        <end position="166"/>
    </location>
    <ligand>
        <name>S-adenosyl-L-methionine</name>
        <dbReference type="ChEBI" id="CHEBI:59789"/>
    </ligand>
</feature>
<evidence type="ECO:0000256" key="7">
    <source>
        <dbReference type="ARBA" id="ARBA00022490"/>
    </source>
</evidence>
<comment type="similarity">
    <text evidence="3 15 16">Belongs to the RNA methyltransferase TrmD family.</text>
</comment>
<dbReference type="HAMAP" id="MF_00605">
    <property type="entry name" value="TrmD"/>
    <property type="match status" value="1"/>
</dbReference>
<dbReference type="InterPro" id="IPR016009">
    <property type="entry name" value="tRNA_MeTrfase_TRMD/TRM10"/>
</dbReference>
<evidence type="ECO:0000256" key="12">
    <source>
        <dbReference type="ARBA" id="ARBA00029736"/>
    </source>
</evidence>
<dbReference type="InterPro" id="IPR029026">
    <property type="entry name" value="tRNA_m1G_MTases_N"/>
</dbReference>
<keyword evidence="11 15" id="KW-0819">tRNA processing</keyword>
<keyword evidence="8 15" id="KW-0489">Methyltransferase</keyword>
<evidence type="ECO:0000256" key="2">
    <source>
        <dbReference type="ARBA" id="ARBA00004496"/>
    </source>
</evidence>
<evidence type="ECO:0000256" key="3">
    <source>
        <dbReference type="ARBA" id="ARBA00007630"/>
    </source>
</evidence>
<evidence type="ECO:0000256" key="5">
    <source>
        <dbReference type="ARBA" id="ARBA00012807"/>
    </source>
</evidence>
<keyword evidence="19" id="KW-1185">Reference proteome</keyword>
<dbReference type="EMBL" id="BAABIA010000007">
    <property type="protein sequence ID" value="GAA5144879.1"/>
    <property type="molecule type" value="Genomic_DNA"/>
</dbReference>
<keyword evidence="9 15" id="KW-0808">Transferase</keyword>
<dbReference type="PANTHER" id="PTHR46417">
    <property type="entry name" value="TRNA (GUANINE-N(1)-)-METHYLTRANSFERASE"/>
    <property type="match status" value="1"/>
</dbReference>
<evidence type="ECO:0000256" key="10">
    <source>
        <dbReference type="ARBA" id="ARBA00022691"/>
    </source>
</evidence>
<organism evidence="18 19">
    <name type="scientific">Prosthecobacter algae</name>
    <dbReference type="NCBI Taxonomy" id="1144682"/>
    <lineage>
        <taxon>Bacteria</taxon>
        <taxon>Pseudomonadati</taxon>
        <taxon>Verrucomicrobiota</taxon>
        <taxon>Verrucomicrobiia</taxon>
        <taxon>Verrucomicrobiales</taxon>
        <taxon>Verrucomicrobiaceae</taxon>
        <taxon>Prosthecobacter</taxon>
    </lineage>
</organism>
<sequence length="254" mass="28098">MYPKQNRWDRLLSAEWFPLLALPFPPSHSSFVRLDVITLFPELITVPMGTSIMGRAQEKGAITVGVHDLREQGLGKHKQVDDTPYGGGQGMLLRPEPLFATLEKVHAEGSRVILMSPAGKPFNQAAAQRLAGEEHLIFLSGHYEGMDQRVVDHWVDEELSLGDYVLTNGAIAAVVVMDAIVRLLPGVLGDDLSAVEESFGPAGLLEAPHYTKPAEFQGLRVPDILLSGNHAKIAEWRQKQALERTRRMRPDLLE</sequence>
<name>A0ABP9PDK8_9BACT</name>
<evidence type="ECO:0000256" key="1">
    <source>
        <dbReference type="ARBA" id="ARBA00002634"/>
    </source>
</evidence>
<evidence type="ECO:0000313" key="19">
    <source>
        <dbReference type="Proteomes" id="UP001499852"/>
    </source>
</evidence>
<accession>A0ABP9PDK8</accession>
<dbReference type="PANTHER" id="PTHR46417:SF1">
    <property type="entry name" value="TRNA (GUANINE-N(1)-)-METHYLTRANSFERASE"/>
    <property type="match status" value="1"/>
</dbReference>
<gene>
    <name evidence="15 18" type="primary">trmD</name>
    <name evidence="18" type="ORF">GCM10023213_35750</name>
</gene>
<evidence type="ECO:0000256" key="9">
    <source>
        <dbReference type="ARBA" id="ARBA00022679"/>
    </source>
</evidence>
<evidence type="ECO:0000313" key="18">
    <source>
        <dbReference type="EMBL" id="GAA5144879.1"/>
    </source>
</evidence>
<comment type="subcellular location">
    <subcellularLocation>
        <location evidence="2 15 16">Cytoplasm</location>
    </subcellularLocation>
</comment>
<dbReference type="SUPFAM" id="SSF75217">
    <property type="entry name" value="alpha/beta knot"/>
    <property type="match status" value="1"/>
</dbReference>
<evidence type="ECO:0000256" key="13">
    <source>
        <dbReference type="ARBA" id="ARBA00033392"/>
    </source>
</evidence>
<comment type="caution">
    <text evidence="18">The sequence shown here is derived from an EMBL/GenBank/DDBJ whole genome shotgun (WGS) entry which is preliminary data.</text>
</comment>
<dbReference type="Pfam" id="PF01746">
    <property type="entry name" value="tRNA_m1G_MT"/>
    <property type="match status" value="1"/>
</dbReference>
<comment type="subunit">
    <text evidence="4 15 16">Homodimer.</text>
</comment>
<dbReference type="InterPro" id="IPR023148">
    <property type="entry name" value="tRNA_m1G_MeTrfase_C_sf"/>
</dbReference>
<evidence type="ECO:0000256" key="14">
    <source>
        <dbReference type="ARBA" id="ARBA00047783"/>
    </source>
</evidence>
<dbReference type="Proteomes" id="UP001499852">
    <property type="component" value="Unassembled WGS sequence"/>
</dbReference>
<evidence type="ECO:0000256" key="16">
    <source>
        <dbReference type="RuleBase" id="RU003464"/>
    </source>
</evidence>